<proteinExistence type="predicted"/>
<sequence>MQMELSKRSESVIALGKKLVEELSLEPGVDTLGRWMAHYVAELIDAAENITDQSLRSQARDKCCEAIIKLWDHRASLPRGGRPLSNLDGVLEAIKNIRTKKNSWTTLSSQDVKRIGGEWMGFAKTVEDAGLRMCRIAVLTAVAEASFGKEQCWLHEHKEMLSKEETEIIEALDGWLSQEKLWRDRENKVSILDMDPAERSQRIAEEIKKLVEKINTFFSSIQTKSSE</sequence>
<evidence type="ECO:0000313" key="2">
    <source>
        <dbReference type="Proteomes" id="UP000216752"/>
    </source>
</evidence>
<gene>
    <name evidence="1" type="ORF">SPSIL_009790</name>
</gene>
<dbReference type="EMBL" id="CP155573">
    <property type="protein sequence ID" value="XFO64870.1"/>
    <property type="molecule type" value="Genomic_DNA"/>
</dbReference>
<accession>A0ABZ3IGR2</accession>
<dbReference type="Proteomes" id="UP000216752">
    <property type="component" value="Chromosome"/>
</dbReference>
<organism evidence="1 2">
    <name type="scientific">Sporomusa silvacetica DSM 10669</name>
    <dbReference type="NCBI Taxonomy" id="1123289"/>
    <lineage>
        <taxon>Bacteria</taxon>
        <taxon>Bacillati</taxon>
        <taxon>Bacillota</taxon>
        <taxon>Negativicutes</taxon>
        <taxon>Selenomonadales</taxon>
        <taxon>Sporomusaceae</taxon>
        <taxon>Sporomusa</taxon>
    </lineage>
</organism>
<evidence type="ECO:0000313" key="1">
    <source>
        <dbReference type="EMBL" id="XFO64870.1"/>
    </source>
</evidence>
<reference evidence="1" key="1">
    <citation type="submission" date="2024-05" db="EMBL/GenBank/DDBJ databases">
        <title>Isolation and characterization of Sporomusa carbonis sp. nov., a carboxydotrophic hydrogenogen in the genus of Sporomusa isolated from a charcoal burning pile.</title>
        <authorList>
            <person name="Boeer T."/>
            <person name="Rosenbaum F."/>
            <person name="Eysell L."/>
            <person name="Mueller V."/>
            <person name="Daniel R."/>
            <person name="Poehlein A."/>
        </authorList>
    </citation>
    <scope>NUCLEOTIDE SEQUENCE [LARGE SCALE GENOMIC DNA]</scope>
    <source>
        <strain evidence="1">DSM 10669</strain>
    </source>
</reference>
<protein>
    <submittedName>
        <fullName evidence="1">Uncharacterized protein</fullName>
    </submittedName>
</protein>
<keyword evidence="2" id="KW-1185">Reference proteome</keyword>
<name>A0ABZ3IGR2_9FIRM</name>